<keyword evidence="3" id="KW-1185">Reference proteome</keyword>
<organism evidence="2 3">
    <name type="scientific">Dryococelus australis</name>
    <dbReference type="NCBI Taxonomy" id="614101"/>
    <lineage>
        <taxon>Eukaryota</taxon>
        <taxon>Metazoa</taxon>
        <taxon>Ecdysozoa</taxon>
        <taxon>Arthropoda</taxon>
        <taxon>Hexapoda</taxon>
        <taxon>Insecta</taxon>
        <taxon>Pterygota</taxon>
        <taxon>Neoptera</taxon>
        <taxon>Polyneoptera</taxon>
        <taxon>Phasmatodea</taxon>
        <taxon>Verophasmatodea</taxon>
        <taxon>Anareolatae</taxon>
        <taxon>Phasmatidae</taxon>
        <taxon>Eurycanthinae</taxon>
        <taxon>Dryococelus</taxon>
    </lineage>
</organism>
<feature type="region of interest" description="Disordered" evidence="1">
    <location>
        <begin position="324"/>
        <end position="360"/>
    </location>
</feature>
<feature type="compositionally biased region" description="Basic residues" evidence="1">
    <location>
        <begin position="337"/>
        <end position="349"/>
    </location>
</feature>
<evidence type="ECO:0000256" key="1">
    <source>
        <dbReference type="SAM" id="MobiDB-lite"/>
    </source>
</evidence>
<evidence type="ECO:0000313" key="3">
    <source>
        <dbReference type="Proteomes" id="UP001159363"/>
    </source>
</evidence>
<accession>A0ABQ9HDN6</accession>
<dbReference type="Proteomes" id="UP001159363">
    <property type="component" value="Chromosome 4"/>
</dbReference>
<gene>
    <name evidence="2" type="ORF">PR048_014142</name>
</gene>
<sequence>MEEGGDTQFNSFGAAVADRLACSPFTKANRVQFPAESLLNFRLWGSCRTMPFVGGFSRGSAVSPPFHSGAAPYSPQPPLSALKTSLLKSRQNLFIHSFIHFNSSEACSCSFIFSCSPRKLDRICVLGAWMLEDAKGDLDMPVGCILTFTRKALIWQCASMRLSATLVHYDGEYASSGERVVRILTCSGKDASREAGHRLLKYSQCGVAMLALTRSSGNVALDSSLLVIKVDCLDNSGRLVSSSHRRVHETIEGGVQISRSNCIHEDIHVVYLSTTGRSADQCWDTVAQLGLALYLVFALCGRATSEWASSWNSCRQSGWVASRLEGDGDQQDGRAERVRKRQRPGRRGAHSLPQPDSTFGCRRQGALTSCDVAPSRAGVDDLVRPAWVPPPRPHSSCMPRRGRYFRRYPGITPLHVPDIRVNHRINRPIAWSTPRSHTHISLSICLGRCARFGITFTGRWRPRGRDYQGVPGSIPGGVARTLACRKRGFAFRVAPLFAVKRRSNLPTQRWSLATRLYDHRAGRGPRWLNGSLADFRMWESCLTMLVGGFSRGSPVFPRPCIPTLLHSNLISPSSALKTSMLRAAQISSLTLGVSCHAP</sequence>
<protein>
    <submittedName>
        <fullName evidence="2">Uncharacterized protein</fullName>
    </submittedName>
</protein>
<comment type="caution">
    <text evidence="2">The sequence shown here is derived from an EMBL/GenBank/DDBJ whole genome shotgun (WGS) entry which is preliminary data.</text>
</comment>
<name>A0ABQ9HDN6_9NEOP</name>
<reference evidence="2 3" key="1">
    <citation type="submission" date="2023-02" db="EMBL/GenBank/DDBJ databases">
        <title>LHISI_Scaffold_Assembly.</title>
        <authorList>
            <person name="Stuart O.P."/>
            <person name="Cleave R."/>
            <person name="Magrath M.J.L."/>
            <person name="Mikheyev A.S."/>
        </authorList>
    </citation>
    <scope>NUCLEOTIDE SEQUENCE [LARGE SCALE GENOMIC DNA]</scope>
    <source>
        <strain evidence="2">Daus_M_001</strain>
        <tissue evidence="2">Leg muscle</tissue>
    </source>
</reference>
<dbReference type="EMBL" id="JARBHB010000005">
    <property type="protein sequence ID" value="KAJ8882340.1"/>
    <property type="molecule type" value="Genomic_DNA"/>
</dbReference>
<evidence type="ECO:0000313" key="2">
    <source>
        <dbReference type="EMBL" id="KAJ8882340.1"/>
    </source>
</evidence>
<proteinExistence type="predicted"/>